<feature type="region of interest" description="Disordered" evidence="1">
    <location>
        <begin position="30"/>
        <end position="54"/>
    </location>
</feature>
<evidence type="ECO:0000256" key="2">
    <source>
        <dbReference type="SAM" id="SignalP"/>
    </source>
</evidence>
<evidence type="ECO:0000313" key="3">
    <source>
        <dbReference type="EMBL" id="QDH21044.1"/>
    </source>
</evidence>
<gene>
    <name evidence="3" type="ORF">FFV09_09395</name>
</gene>
<dbReference type="InterPro" id="IPR006059">
    <property type="entry name" value="SBP"/>
</dbReference>
<name>A0A4Y6UV84_SACBS</name>
<accession>A0A4Y6UV84</accession>
<proteinExistence type="predicted"/>
<feature type="compositionally biased region" description="Gly residues" evidence="1">
    <location>
        <begin position="30"/>
        <end position="49"/>
    </location>
</feature>
<organism evidence="3 4">
    <name type="scientific">Saccharibacillus brassicae</name>
    <dbReference type="NCBI Taxonomy" id="2583377"/>
    <lineage>
        <taxon>Bacteria</taxon>
        <taxon>Bacillati</taxon>
        <taxon>Bacillota</taxon>
        <taxon>Bacilli</taxon>
        <taxon>Bacillales</taxon>
        <taxon>Paenibacillaceae</taxon>
        <taxon>Saccharibacillus</taxon>
    </lineage>
</organism>
<dbReference type="PANTHER" id="PTHR43649">
    <property type="entry name" value="ARABINOSE-BINDING PROTEIN-RELATED"/>
    <property type="match status" value="1"/>
</dbReference>
<protein>
    <submittedName>
        <fullName evidence="3">ABC transporter substrate-binding protein</fullName>
    </submittedName>
</protein>
<keyword evidence="4" id="KW-1185">Reference proteome</keyword>
<dbReference type="KEGG" id="saca:FFV09_09395"/>
<sequence length="443" mass="48234">MRKRNLFKPAALALTLMLLLSACAGGGAGTSGSGGGTTAGTGGEGGGDAPAGKTTISFWTPFSGGDGEFMTQMIEKFNAENQEIHVEQLANPAGDYYTKLQTSLASDQAPDLMVLHSSRMPQFVPAGFVTPLDDLAAESQLDWGEFNPTILESTIYEDKHYSIPLDTHAIVMYYNKDHLEKAGVLGEDGKPVFDQTPEGFTEFLTKIKAAVPADVAPLAQPDVRTDSYWMFWGFYNQLTDGGKFYDESGKAALNNPQALEALEYVNSLYTSKLIPPKINDAVKLFQDKRAAVLTTGVWSTGAFESVDGLNFGAVPMPQIYDQPATWGDSHTLALPKHGTEDPVKQKAALTFAKWLADNGELWAKAGHIPSVTRVLESQAFKDMPYRSDYAASADFVKYWPRNEKQGQINDNVIKEFEKMMAGKQDPKTTLEKANAVIDKTSGK</sequence>
<dbReference type="Gene3D" id="3.40.190.10">
    <property type="entry name" value="Periplasmic binding protein-like II"/>
    <property type="match status" value="1"/>
</dbReference>
<reference evidence="3 4" key="1">
    <citation type="submission" date="2019-06" db="EMBL/GenBank/DDBJ databases">
        <title>Saccharibacillus brassicae sp. nov., an endophytic bacterium isolated from Chinese cabbage seeds (Brassica pekinensis).</title>
        <authorList>
            <person name="Jiang L."/>
            <person name="Lee J."/>
            <person name="Kim S.W."/>
        </authorList>
    </citation>
    <scope>NUCLEOTIDE SEQUENCE [LARGE SCALE GENOMIC DNA]</scope>
    <source>
        <strain evidence="4">KCTC 43072 / ATSA2</strain>
    </source>
</reference>
<dbReference type="CDD" id="cd14748">
    <property type="entry name" value="PBP2_UgpB"/>
    <property type="match status" value="1"/>
</dbReference>
<dbReference type="InterPro" id="IPR050490">
    <property type="entry name" value="Bact_solute-bd_prot1"/>
</dbReference>
<dbReference type="EMBL" id="CP041217">
    <property type="protein sequence ID" value="QDH21044.1"/>
    <property type="molecule type" value="Genomic_DNA"/>
</dbReference>
<dbReference type="RefSeq" id="WP_141447591.1">
    <property type="nucleotide sequence ID" value="NZ_CBCSAZ010000002.1"/>
</dbReference>
<keyword evidence="2" id="KW-0732">Signal</keyword>
<dbReference type="Pfam" id="PF01547">
    <property type="entry name" value="SBP_bac_1"/>
    <property type="match status" value="1"/>
</dbReference>
<dbReference type="Proteomes" id="UP000316968">
    <property type="component" value="Chromosome"/>
</dbReference>
<dbReference type="SUPFAM" id="SSF53850">
    <property type="entry name" value="Periplasmic binding protein-like II"/>
    <property type="match status" value="1"/>
</dbReference>
<feature type="signal peptide" evidence="2">
    <location>
        <begin position="1"/>
        <end position="24"/>
    </location>
</feature>
<evidence type="ECO:0000313" key="4">
    <source>
        <dbReference type="Proteomes" id="UP000316968"/>
    </source>
</evidence>
<dbReference type="PROSITE" id="PS51257">
    <property type="entry name" value="PROKAR_LIPOPROTEIN"/>
    <property type="match status" value="1"/>
</dbReference>
<dbReference type="PANTHER" id="PTHR43649:SF12">
    <property type="entry name" value="DIACETYLCHITOBIOSE BINDING PROTEIN DASA"/>
    <property type="match status" value="1"/>
</dbReference>
<dbReference type="OrthoDB" id="9768630at2"/>
<feature type="chain" id="PRO_5039343190" evidence="2">
    <location>
        <begin position="25"/>
        <end position="443"/>
    </location>
</feature>
<evidence type="ECO:0000256" key="1">
    <source>
        <dbReference type="SAM" id="MobiDB-lite"/>
    </source>
</evidence>
<dbReference type="AlphaFoldDB" id="A0A4Y6UV84"/>